<dbReference type="EMBL" id="JBGEHV010000017">
    <property type="protein sequence ID" value="MEY8040069.1"/>
    <property type="molecule type" value="Genomic_DNA"/>
</dbReference>
<sequence length="406" mass="41991">MAAELGTTDDPRALIPGRAEAVRGTAASLRDYGDALHEAGEGLKRIDSSEGWEGEAAEQFRAAFDGEPIRWLEAGDCFHHAAGALERYSESLAWAQGQASEAIRLWNEGEAATRQATADHARAVEQARQQAPPGAPAAEVAFHDPGETKRQAARETLRRARHQLAAAGEQAADVVGRARDKAPEAQSWLAEAGEALEDAAATVVNGLASFGNAALNHPGMVAGAVGGAAVTAVSSVGMAGGVALDATGAGAVAGVPLNYVSGAGMAVGAGMVAASVGGLGAEAAGDDEVEVIDTDSAEPATAPSLPWEDPAVQEKLPSEWGDGQANKKGVGQRWEDPDNPGNGVRIDQGNPNNSQATQQVDHVIVRDNGKVIGRDGEPIPGSIKQHPEQAHIPLSEWKQWNSWNQP</sequence>
<gene>
    <name evidence="3" type="ORF">AB8O55_11745</name>
</gene>
<reference evidence="3 4" key="1">
    <citation type="submission" date="2024-08" db="EMBL/GenBank/DDBJ databases">
        <title>Genome mining of Saccharopolyspora cebuensis PGLac3 from Nigerian medicinal plant.</title>
        <authorList>
            <person name="Ezeobiora C.E."/>
            <person name="Igbokwe N.H."/>
            <person name="Amin D.H."/>
            <person name="Mendie U.E."/>
        </authorList>
    </citation>
    <scope>NUCLEOTIDE SEQUENCE [LARGE SCALE GENOMIC DNA]</scope>
    <source>
        <strain evidence="3 4">PGLac3</strain>
    </source>
</reference>
<keyword evidence="4" id="KW-1185">Reference proteome</keyword>
<feature type="region of interest" description="Disordered" evidence="1">
    <location>
        <begin position="369"/>
        <end position="388"/>
    </location>
</feature>
<feature type="region of interest" description="Disordered" evidence="1">
    <location>
        <begin position="317"/>
        <end position="360"/>
    </location>
</feature>
<feature type="region of interest" description="Disordered" evidence="1">
    <location>
        <begin position="129"/>
        <end position="150"/>
    </location>
</feature>
<evidence type="ECO:0000313" key="4">
    <source>
        <dbReference type="Proteomes" id="UP001564626"/>
    </source>
</evidence>
<feature type="compositionally biased region" description="Polar residues" evidence="1">
    <location>
        <begin position="349"/>
        <end position="360"/>
    </location>
</feature>
<feature type="compositionally biased region" description="Low complexity" evidence="1">
    <location>
        <begin position="129"/>
        <end position="138"/>
    </location>
</feature>
<evidence type="ECO:0000259" key="2">
    <source>
        <dbReference type="Pfam" id="PF21725"/>
    </source>
</evidence>
<proteinExistence type="predicted"/>
<accession>A0ABV4CG29</accession>
<protein>
    <submittedName>
        <fullName evidence="3">T7SS-secreted protein</fullName>
    </submittedName>
</protein>
<organism evidence="3 4">
    <name type="scientific">Saccharopolyspora cebuensis</name>
    <dbReference type="NCBI Taxonomy" id="418759"/>
    <lineage>
        <taxon>Bacteria</taxon>
        <taxon>Bacillati</taxon>
        <taxon>Actinomycetota</taxon>
        <taxon>Actinomycetes</taxon>
        <taxon>Pseudonocardiales</taxon>
        <taxon>Pseudonocardiaceae</taxon>
        <taxon>Saccharopolyspora</taxon>
    </lineage>
</organism>
<feature type="compositionally biased region" description="Basic and acidic residues" evidence="1">
    <location>
        <begin position="141"/>
        <end position="150"/>
    </location>
</feature>
<name>A0ABV4CG29_9PSEU</name>
<evidence type="ECO:0000256" key="1">
    <source>
        <dbReference type="SAM" id="MobiDB-lite"/>
    </source>
</evidence>
<comment type="caution">
    <text evidence="3">The sequence shown here is derived from an EMBL/GenBank/DDBJ whole genome shotgun (WGS) entry which is preliminary data.</text>
</comment>
<dbReference type="RefSeq" id="WP_369774805.1">
    <property type="nucleotide sequence ID" value="NZ_JBGEHV010000017.1"/>
</dbReference>
<evidence type="ECO:0000313" key="3">
    <source>
        <dbReference type="EMBL" id="MEY8040069.1"/>
    </source>
</evidence>
<dbReference type="Pfam" id="PF21725">
    <property type="entry name" value="T7SS_signal"/>
    <property type="match status" value="1"/>
</dbReference>
<feature type="domain" description="Putative T7SS secretion signal" evidence="2">
    <location>
        <begin position="4"/>
        <end position="184"/>
    </location>
</feature>
<dbReference type="Proteomes" id="UP001564626">
    <property type="component" value="Unassembled WGS sequence"/>
</dbReference>
<dbReference type="InterPro" id="IPR049082">
    <property type="entry name" value="T7SS_signal"/>
</dbReference>